<reference evidence="4 5" key="1">
    <citation type="journal article" date="2021" name="MBio">
        <title>A New Model Trypanosomatid, Novymonas esmeraldas: Genomic Perception of Its 'Candidatus Pandoraea novymonadis' Endosymbiont.</title>
        <authorList>
            <person name="Zakharova A."/>
            <person name="Saura A."/>
            <person name="Butenko A."/>
            <person name="Podesvova L."/>
            <person name="Warmusova S."/>
            <person name="Kostygov A.Y."/>
            <person name="Nenarokova A."/>
            <person name="Lukes J."/>
            <person name="Opperdoes F.R."/>
            <person name="Yurchenko V."/>
        </authorList>
    </citation>
    <scope>NUCLEOTIDE SEQUENCE [LARGE SCALE GENOMIC DNA]</scope>
    <source>
        <strain evidence="4 5">E262AT.01</strain>
    </source>
</reference>
<protein>
    <submittedName>
        <fullName evidence="4">Pumilio/PUF RNA binding protein 7</fullName>
    </submittedName>
</protein>
<feature type="compositionally biased region" description="Basic and acidic residues" evidence="3">
    <location>
        <begin position="593"/>
        <end position="602"/>
    </location>
</feature>
<accession>A0AAW0F304</accession>
<evidence type="ECO:0000256" key="1">
    <source>
        <dbReference type="ARBA" id="ARBA00022737"/>
    </source>
</evidence>
<dbReference type="Gene3D" id="1.25.10.10">
    <property type="entry name" value="Leucine-rich Repeat Variant"/>
    <property type="match status" value="4"/>
</dbReference>
<evidence type="ECO:0000256" key="3">
    <source>
        <dbReference type="SAM" id="MobiDB-lite"/>
    </source>
</evidence>
<dbReference type="AlphaFoldDB" id="A0AAW0F304"/>
<feature type="compositionally biased region" description="Basic residues" evidence="3">
    <location>
        <begin position="774"/>
        <end position="785"/>
    </location>
</feature>
<dbReference type="InterPro" id="IPR016024">
    <property type="entry name" value="ARM-type_fold"/>
</dbReference>
<keyword evidence="5" id="KW-1185">Reference proteome</keyword>
<proteinExistence type="predicted"/>
<feature type="region of interest" description="Disordered" evidence="3">
    <location>
        <begin position="582"/>
        <end position="627"/>
    </location>
</feature>
<dbReference type="Proteomes" id="UP001430356">
    <property type="component" value="Unassembled WGS sequence"/>
</dbReference>
<dbReference type="GO" id="GO:0010608">
    <property type="term" value="P:post-transcriptional regulation of gene expression"/>
    <property type="evidence" value="ECO:0007669"/>
    <property type="project" value="TreeGrafter"/>
</dbReference>
<keyword evidence="1" id="KW-0677">Repeat</keyword>
<dbReference type="PROSITE" id="PS50302">
    <property type="entry name" value="PUM"/>
    <property type="match status" value="1"/>
</dbReference>
<dbReference type="SMART" id="SM00025">
    <property type="entry name" value="Pumilio"/>
    <property type="match status" value="6"/>
</dbReference>
<dbReference type="GO" id="GO:0005737">
    <property type="term" value="C:cytoplasm"/>
    <property type="evidence" value="ECO:0007669"/>
    <property type="project" value="TreeGrafter"/>
</dbReference>
<dbReference type="InterPro" id="IPR011989">
    <property type="entry name" value="ARM-like"/>
</dbReference>
<gene>
    <name evidence="4" type="ORF">NESM_000024600</name>
</gene>
<organism evidence="4 5">
    <name type="scientific">Novymonas esmeraldas</name>
    <dbReference type="NCBI Taxonomy" id="1808958"/>
    <lineage>
        <taxon>Eukaryota</taxon>
        <taxon>Discoba</taxon>
        <taxon>Euglenozoa</taxon>
        <taxon>Kinetoplastea</taxon>
        <taxon>Metakinetoplastina</taxon>
        <taxon>Trypanosomatida</taxon>
        <taxon>Trypanosomatidae</taxon>
        <taxon>Novymonas</taxon>
    </lineage>
</organism>
<feature type="compositionally biased region" description="Basic and acidic residues" evidence="3">
    <location>
        <begin position="617"/>
        <end position="627"/>
    </location>
</feature>
<feature type="compositionally biased region" description="Low complexity" evidence="3">
    <location>
        <begin position="760"/>
        <end position="773"/>
    </location>
</feature>
<evidence type="ECO:0000256" key="2">
    <source>
        <dbReference type="PROSITE-ProRule" id="PRU00317"/>
    </source>
</evidence>
<dbReference type="SUPFAM" id="SSF48371">
    <property type="entry name" value="ARM repeat"/>
    <property type="match status" value="2"/>
</dbReference>
<dbReference type="InterPro" id="IPR001313">
    <property type="entry name" value="Pumilio_RNA-bd_rpt"/>
</dbReference>
<evidence type="ECO:0000313" key="4">
    <source>
        <dbReference type="EMBL" id="KAK7199781.1"/>
    </source>
</evidence>
<sequence length="785" mass="84443">MPGMKLDFLKNPAQRIATGKSLPLKQVEAIVLYGKPAQRAKVVQKLLPAVYGLSLNKTTHHILLTLLDHCDNMDRVKLLYHVRRKLLDLAQSPVGNSVLQRMLERVPLRQKKDIAEAFVLNVDEDEFRRLCEHPFGNHVAQKLMEVPECVEMVLPFFLPHLTSLSRHPYGMRVVAKYVESVADGCSKTVEALFPTCAAADPEGDEAAVAASDALDKAVLTLFRTAEESMVLTALLRHIRTPIEVKDAIAAHLSEYAADYLLPSTAAAAKLTGGAQAAEEEFGLPDFGDGASAAKPTSASASTPANVHVYCAVLEHGDDVQRADVWAALSANADILHAITHVKGAVLVGVAAVRFVEAARGTLYAAMLQSTAAPAQPGAPTAGSAVAAPPADAAAASATPEKTTPKKSKKKAADEQPTSAPASGSDAVRACIVDVATNPVQSVLLRAFVEVARDMVSEKDAKVLFDDAVTLAQNSVSSPVLQRLVETDLSGACASALLAVLLPSSSFQSLVTHPAASFLLQSILQFAPEETRAPLVEALSSYYAAHLHDALSYAQGSRVMQKLLAYAPDATVVQTVNQLISAATKEEEAEEAEEAKADASDTEKSDDDGEDAAAEAKPVSRKEQRELNRAKHYEVRSHALVSYALHTHACYVVQALLREVRTRQLDRERRLLMNELKPHVFDLAVSPWAGRVVLDAMMLMGSAQLADAMKNVAFLRAEEWLSDVSEDKKRRGNGVDPTQRIMLKRQREEIEKGVEAKKAGDGSAAAASSVGAPAQKKKKIFRSMKK</sequence>
<evidence type="ECO:0000313" key="5">
    <source>
        <dbReference type="Proteomes" id="UP001430356"/>
    </source>
</evidence>
<dbReference type="GO" id="GO:0003729">
    <property type="term" value="F:mRNA binding"/>
    <property type="evidence" value="ECO:0007669"/>
    <property type="project" value="TreeGrafter"/>
</dbReference>
<feature type="region of interest" description="Disordered" evidence="3">
    <location>
        <begin position="751"/>
        <end position="785"/>
    </location>
</feature>
<feature type="compositionally biased region" description="Acidic residues" evidence="3">
    <location>
        <begin position="603"/>
        <end position="612"/>
    </location>
</feature>
<dbReference type="PANTHER" id="PTHR12537:SF126">
    <property type="entry name" value="PUM-HD DOMAIN-CONTAINING PROTEIN"/>
    <property type="match status" value="1"/>
</dbReference>
<dbReference type="Pfam" id="PF00806">
    <property type="entry name" value="PUF"/>
    <property type="match status" value="5"/>
</dbReference>
<feature type="repeat" description="Pumilio" evidence="2">
    <location>
        <begin position="81"/>
        <end position="116"/>
    </location>
</feature>
<dbReference type="EMBL" id="JAECZO010000001">
    <property type="protein sequence ID" value="KAK7199781.1"/>
    <property type="molecule type" value="Genomic_DNA"/>
</dbReference>
<name>A0AAW0F304_9TRYP</name>
<feature type="region of interest" description="Disordered" evidence="3">
    <location>
        <begin position="373"/>
        <end position="423"/>
    </location>
</feature>
<comment type="caution">
    <text evidence="4">The sequence shown here is derived from an EMBL/GenBank/DDBJ whole genome shotgun (WGS) entry which is preliminary data.</text>
</comment>
<dbReference type="PANTHER" id="PTHR12537">
    <property type="entry name" value="RNA BINDING PROTEIN PUMILIO-RELATED"/>
    <property type="match status" value="1"/>
</dbReference>
<feature type="compositionally biased region" description="Low complexity" evidence="3">
    <location>
        <begin position="373"/>
        <end position="401"/>
    </location>
</feature>